<dbReference type="SMART" id="SM00028">
    <property type="entry name" value="TPR"/>
    <property type="match status" value="3"/>
</dbReference>
<dbReference type="Proteomes" id="UP000663877">
    <property type="component" value="Unassembled WGS sequence"/>
</dbReference>
<dbReference type="Gene3D" id="1.25.40.10">
    <property type="entry name" value="Tetratricopeptide repeat domain"/>
    <property type="match status" value="1"/>
</dbReference>
<dbReference type="Pfam" id="PF13424">
    <property type="entry name" value="TPR_12"/>
    <property type="match status" value="1"/>
</dbReference>
<feature type="repeat" description="TPR" evidence="3">
    <location>
        <begin position="555"/>
        <end position="588"/>
    </location>
</feature>
<dbReference type="PROSITE" id="PS51996">
    <property type="entry name" value="TR_MART"/>
    <property type="match status" value="1"/>
</dbReference>
<gene>
    <name evidence="4" type="ORF">BJG266_LOCUS22660</name>
    <name evidence="5" type="ORF">QVE165_LOCUS22771</name>
</gene>
<evidence type="ECO:0000313" key="4">
    <source>
        <dbReference type="EMBL" id="CAF1124768.1"/>
    </source>
</evidence>
<evidence type="ECO:0000313" key="7">
    <source>
        <dbReference type="Proteomes" id="UP000663877"/>
    </source>
</evidence>
<keyword evidence="1" id="KW-0677">Repeat</keyword>
<name>A0A814QWQ8_9BILA</name>
<protein>
    <submittedName>
        <fullName evidence="4">Uncharacterized protein</fullName>
    </submittedName>
</protein>
<sequence length="658" mass="76620">MGNEVSKPFGQISASTKEKKSAVLLTGKFIDQLTKRKTAPNDLLVWLDSTIDNDNLNYRSTISQLQDTVNTIGTFTEDCECIEFIKASSNNKINMIVSGSLGRTVVPQIHDMSQINSVFVFCRDKEHHKKWAEKWYKVQGVCTNVAELCKVIKETTKLYEENAISIKFMAAVNDISSKELQQLDYSFMYTQILKEILLSIRFEKQHFQCFIAYCRKIFADNNYELSNIDEFEQGYLQQTPIWWYTRECFVYKILNRGLRAMDLDLIINMGFFINDLHHQIDELYSQQFYEQSTKKIFVVYRGQSLSKVDFEQLKRKKGGLISFNNFLSTSKDQYTSLDFARKNLANPEIVGIFFIMTIDHSVSTTPFASITDISYFKKKEDEVLFSMHTVFRIDDIKQMDGHDRLFQVELTLTSEDDKDLRSLTDCITEETKRLSGWDRLALLLVKLGQSEKVHEVYEILLNRTTDKNEKARLHEKIASMKKNQYGCILEKANHAKNHLNRQLSLPLTHSSSVESCVKTGTVYYNMREYSKALLHYKTAFEIQQQLLPSNHPDLGMSYNNIGNIYNRRGNYLEALLYYENALKIQEKSLPPDHLDLGISYHNIGTVYRNMRDYMQASEFFARAVNIGQRSLPSNDKTLKEWRQNLEYTRKNCHSYVII</sequence>
<dbReference type="SUPFAM" id="SSF56399">
    <property type="entry name" value="ADP-ribosylation"/>
    <property type="match status" value="1"/>
</dbReference>
<dbReference type="EMBL" id="CAJNOI010000144">
    <property type="protein sequence ID" value="CAF1124768.1"/>
    <property type="molecule type" value="Genomic_DNA"/>
</dbReference>
<dbReference type="SUPFAM" id="SSF48452">
    <property type="entry name" value="TPR-like"/>
    <property type="match status" value="1"/>
</dbReference>
<dbReference type="AlphaFoldDB" id="A0A814QWQ8"/>
<feature type="repeat" description="TPR" evidence="3">
    <location>
        <begin position="597"/>
        <end position="630"/>
    </location>
</feature>
<keyword evidence="2 3" id="KW-0802">TPR repeat</keyword>
<dbReference type="InterPro" id="IPR019734">
    <property type="entry name" value="TPR_rpt"/>
</dbReference>
<evidence type="ECO:0000313" key="5">
    <source>
        <dbReference type="EMBL" id="CAF1146412.1"/>
    </source>
</evidence>
<dbReference type="PROSITE" id="PS50005">
    <property type="entry name" value="TPR"/>
    <property type="match status" value="3"/>
</dbReference>
<dbReference type="OrthoDB" id="10279253at2759"/>
<reference evidence="4" key="1">
    <citation type="submission" date="2021-02" db="EMBL/GenBank/DDBJ databases">
        <authorList>
            <person name="Nowell W R."/>
        </authorList>
    </citation>
    <scope>NUCLEOTIDE SEQUENCE</scope>
</reference>
<dbReference type="PANTHER" id="PTHR45641:SF19">
    <property type="entry name" value="NEPHROCYSTIN-3"/>
    <property type="match status" value="1"/>
</dbReference>
<evidence type="ECO:0000256" key="3">
    <source>
        <dbReference type="PROSITE-ProRule" id="PRU00339"/>
    </source>
</evidence>
<evidence type="ECO:0000313" key="6">
    <source>
        <dbReference type="Proteomes" id="UP000663832"/>
    </source>
</evidence>
<proteinExistence type="predicted"/>
<feature type="repeat" description="TPR" evidence="3">
    <location>
        <begin position="513"/>
        <end position="546"/>
    </location>
</feature>
<dbReference type="Pfam" id="PF13374">
    <property type="entry name" value="TPR_10"/>
    <property type="match status" value="1"/>
</dbReference>
<dbReference type="Gene3D" id="3.90.176.10">
    <property type="entry name" value="Toxin ADP-ribosyltransferase, Chain A, domain 1"/>
    <property type="match status" value="1"/>
</dbReference>
<evidence type="ECO:0000256" key="1">
    <source>
        <dbReference type="ARBA" id="ARBA00022737"/>
    </source>
</evidence>
<accession>A0A814QWQ8</accession>
<evidence type="ECO:0000256" key="2">
    <source>
        <dbReference type="ARBA" id="ARBA00022803"/>
    </source>
</evidence>
<comment type="caution">
    <text evidence="4">The sequence shown here is derived from an EMBL/GenBank/DDBJ whole genome shotgun (WGS) entry which is preliminary data.</text>
</comment>
<dbReference type="Proteomes" id="UP000663832">
    <property type="component" value="Unassembled WGS sequence"/>
</dbReference>
<organism evidence="4 7">
    <name type="scientific">Adineta steineri</name>
    <dbReference type="NCBI Taxonomy" id="433720"/>
    <lineage>
        <taxon>Eukaryota</taxon>
        <taxon>Metazoa</taxon>
        <taxon>Spiralia</taxon>
        <taxon>Gnathifera</taxon>
        <taxon>Rotifera</taxon>
        <taxon>Eurotatoria</taxon>
        <taxon>Bdelloidea</taxon>
        <taxon>Adinetida</taxon>
        <taxon>Adinetidae</taxon>
        <taxon>Adineta</taxon>
    </lineage>
</organism>
<dbReference type="InterPro" id="IPR011990">
    <property type="entry name" value="TPR-like_helical_dom_sf"/>
</dbReference>
<dbReference type="PROSITE" id="PS50293">
    <property type="entry name" value="TPR_REGION"/>
    <property type="match status" value="1"/>
</dbReference>
<dbReference type="EMBL" id="CAJNOM010000151">
    <property type="protein sequence ID" value="CAF1146412.1"/>
    <property type="molecule type" value="Genomic_DNA"/>
</dbReference>
<keyword evidence="6" id="KW-1185">Reference proteome</keyword>
<dbReference type="PANTHER" id="PTHR45641">
    <property type="entry name" value="TETRATRICOPEPTIDE REPEAT PROTEIN (AFU_ORTHOLOGUE AFUA_6G03870)"/>
    <property type="match status" value="1"/>
</dbReference>